<accession>A0ABV4CU16</accession>
<evidence type="ECO:0000313" key="9">
    <source>
        <dbReference type="Proteomes" id="UP001565200"/>
    </source>
</evidence>
<dbReference type="InterPro" id="IPR001626">
    <property type="entry name" value="ABC_TroCD"/>
</dbReference>
<dbReference type="Gene3D" id="1.10.3470.10">
    <property type="entry name" value="ABC transporter involved in vitamin B12 uptake, BtuC"/>
    <property type="match status" value="1"/>
</dbReference>
<evidence type="ECO:0000256" key="1">
    <source>
        <dbReference type="ARBA" id="ARBA00004141"/>
    </source>
</evidence>
<dbReference type="SUPFAM" id="SSF81345">
    <property type="entry name" value="ABC transporter involved in vitamin B12 uptake, BtuC"/>
    <property type="match status" value="1"/>
</dbReference>
<comment type="caution">
    <text evidence="8">The sequence shown here is derived from an EMBL/GenBank/DDBJ whole genome shotgun (WGS) entry which is preliminary data.</text>
</comment>
<comment type="subcellular location">
    <subcellularLocation>
        <location evidence="6">Cell membrane</location>
        <topology evidence="6">Multi-pass membrane protein</topology>
    </subcellularLocation>
    <subcellularLocation>
        <location evidence="1">Membrane</location>
        <topology evidence="1">Multi-pass membrane protein</topology>
    </subcellularLocation>
</comment>
<evidence type="ECO:0000256" key="6">
    <source>
        <dbReference type="RuleBase" id="RU003943"/>
    </source>
</evidence>
<dbReference type="RefSeq" id="WP_121699371.1">
    <property type="nucleotide sequence ID" value="NZ_JBCLPP010000009.1"/>
</dbReference>
<sequence length="272" mass="29512">MEYLQYAFFRNALVGVFIISIAAAMIGTYIITRRMVSITGGITHACFGGLGLGYFLGVSPVAMAGLFAVASSLGVEWMASRYRVREDSAIAVVWSLGMAVGILFVFLTPGYVPELNGFLFGNILTITAADLWTFAVYTLVLIAFFAVFYRRIIACAFDSDFAKVSGLPVKTVNCMMTVFVAVCVVLTIRLVGIMLLISMLTLPVLVAEMWYRRFSSIMFGAMAVSLSSSLAGLFVATVIDVPCSAIIVMLQVVLYVSARVVKDISLRRSIGK</sequence>
<proteinExistence type="inferred from homology"/>
<evidence type="ECO:0000256" key="2">
    <source>
        <dbReference type="ARBA" id="ARBA00008034"/>
    </source>
</evidence>
<keyword evidence="3 6" id="KW-0812">Transmembrane</keyword>
<keyword evidence="6" id="KW-0813">Transport</keyword>
<feature type="transmembrane region" description="Helical" evidence="7">
    <location>
        <begin position="12"/>
        <end position="31"/>
    </location>
</feature>
<evidence type="ECO:0000313" key="8">
    <source>
        <dbReference type="EMBL" id="MEY8244868.1"/>
    </source>
</evidence>
<keyword evidence="4 7" id="KW-1133">Transmembrane helix</keyword>
<name>A0ABV4CU16_9BACT</name>
<dbReference type="InterPro" id="IPR037294">
    <property type="entry name" value="ABC_BtuC-like"/>
</dbReference>
<evidence type="ECO:0000256" key="7">
    <source>
        <dbReference type="SAM" id="Phobius"/>
    </source>
</evidence>
<dbReference type="EMBL" id="JBCLPP010000009">
    <property type="protein sequence ID" value="MEY8244868.1"/>
    <property type="molecule type" value="Genomic_DNA"/>
</dbReference>
<evidence type="ECO:0000256" key="4">
    <source>
        <dbReference type="ARBA" id="ARBA00022989"/>
    </source>
</evidence>
<comment type="similarity">
    <text evidence="2 6">Belongs to the ABC-3 integral membrane protein family.</text>
</comment>
<dbReference type="PANTHER" id="PTHR30477:SF18">
    <property type="entry name" value="METAL TRANSPORT SYSTEM MEMBRANE PROTEIN CT_417-RELATED"/>
    <property type="match status" value="1"/>
</dbReference>
<feature type="transmembrane region" description="Helical" evidence="7">
    <location>
        <begin position="131"/>
        <end position="149"/>
    </location>
</feature>
<dbReference type="PANTHER" id="PTHR30477">
    <property type="entry name" value="ABC-TRANSPORTER METAL-BINDING PROTEIN"/>
    <property type="match status" value="1"/>
</dbReference>
<feature type="transmembrane region" description="Helical" evidence="7">
    <location>
        <begin position="91"/>
        <end position="111"/>
    </location>
</feature>
<keyword evidence="5 7" id="KW-0472">Membrane</keyword>
<evidence type="ECO:0000256" key="5">
    <source>
        <dbReference type="ARBA" id="ARBA00023136"/>
    </source>
</evidence>
<feature type="transmembrane region" description="Helical" evidence="7">
    <location>
        <begin position="218"/>
        <end position="239"/>
    </location>
</feature>
<keyword evidence="9" id="KW-1185">Reference proteome</keyword>
<evidence type="ECO:0000256" key="3">
    <source>
        <dbReference type="ARBA" id="ARBA00022692"/>
    </source>
</evidence>
<dbReference type="Proteomes" id="UP001565200">
    <property type="component" value="Unassembled WGS sequence"/>
</dbReference>
<organism evidence="8 9">
    <name type="scientific">Heminiphilus faecis</name>
    <dbReference type="NCBI Taxonomy" id="2601703"/>
    <lineage>
        <taxon>Bacteria</taxon>
        <taxon>Pseudomonadati</taxon>
        <taxon>Bacteroidota</taxon>
        <taxon>Bacteroidia</taxon>
        <taxon>Bacteroidales</taxon>
        <taxon>Muribaculaceae</taxon>
        <taxon>Heminiphilus</taxon>
    </lineage>
</organism>
<dbReference type="Pfam" id="PF00950">
    <property type="entry name" value="ABC-3"/>
    <property type="match status" value="1"/>
</dbReference>
<protein>
    <submittedName>
        <fullName evidence="8">Metal ABC transporter permease</fullName>
    </submittedName>
</protein>
<gene>
    <name evidence="8" type="ORF">AAK873_04430</name>
</gene>
<reference evidence="8 9" key="1">
    <citation type="submission" date="2024-03" db="EMBL/GenBank/DDBJ databases">
        <title>Mouse gut bacterial collection (mGBC) of GemPharmatech.</title>
        <authorList>
            <person name="He Y."/>
            <person name="Dong L."/>
            <person name="Wu D."/>
            <person name="Gao X."/>
            <person name="Lin Z."/>
        </authorList>
    </citation>
    <scope>NUCLEOTIDE SEQUENCE [LARGE SCALE GENOMIC DNA]</scope>
    <source>
        <strain evidence="8 9">54-13</strain>
    </source>
</reference>